<dbReference type="EMBL" id="MU004196">
    <property type="protein sequence ID" value="KAF2490837.1"/>
    <property type="molecule type" value="Genomic_DNA"/>
</dbReference>
<feature type="region of interest" description="Disordered" evidence="1">
    <location>
        <begin position="44"/>
        <end position="107"/>
    </location>
</feature>
<name>A0A6A6QHB7_9PEZI</name>
<evidence type="ECO:0000313" key="3">
    <source>
        <dbReference type="EMBL" id="KAF2490837.1"/>
    </source>
</evidence>
<feature type="signal peptide" evidence="2">
    <location>
        <begin position="1"/>
        <end position="23"/>
    </location>
</feature>
<sequence length="107" mass="12238">MQSPILRLLAFLALIAISAGVLADSPWRLANIWTQSHPWQTASWQKHPWQTAPWQKHPWQTAPWQKHPWQTASWQTAPWQTHSPKRVVATPAPTPAGVEEVLGEELR</sequence>
<organism evidence="3 4">
    <name type="scientific">Lophium mytilinum</name>
    <dbReference type="NCBI Taxonomy" id="390894"/>
    <lineage>
        <taxon>Eukaryota</taxon>
        <taxon>Fungi</taxon>
        <taxon>Dikarya</taxon>
        <taxon>Ascomycota</taxon>
        <taxon>Pezizomycotina</taxon>
        <taxon>Dothideomycetes</taxon>
        <taxon>Pleosporomycetidae</taxon>
        <taxon>Mytilinidiales</taxon>
        <taxon>Mytilinidiaceae</taxon>
        <taxon>Lophium</taxon>
    </lineage>
</organism>
<gene>
    <name evidence="3" type="ORF">BU16DRAFT_135621</name>
</gene>
<feature type="compositionally biased region" description="Polar residues" evidence="1">
    <location>
        <begin position="68"/>
        <end position="82"/>
    </location>
</feature>
<proteinExistence type="predicted"/>
<dbReference type="Proteomes" id="UP000799750">
    <property type="component" value="Unassembled WGS sequence"/>
</dbReference>
<evidence type="ECO:0000313" key="4">
    <source>
        <dbReference type="Proteomes" id="UP000799750"/>
    </source>
</evidence>
<feature type="chain" id="PRO_5025352360" evidence="2">
    <location>
        <begin position="24"/>
        <end position="107"/>
    </location>
</feature>
<evidence type="ECO:0000256" key="2">
    <source>
        <dbReference type="SAM" id="SignalP"/>
    </source>
</evidence>
<dbReference type="OrthoDB" id="10341645at2759"/>
<accession>A0A6A6QHB7</accession>
<reference evidence="3" key="1">
    <citation type="journal article" date="2020" name="Stud. Mycol.">
        <title>101 Dothideomycetes genomes: a test case for predicting lifestyles and emergence of pathogens.</title>
        <authorList>
            <person name="Haridas S."/>
            <person name="Albert R."/>
            <person name="Binder M."/>
            <person name="Bloem J."/>
            <person name="Labutti K."/>
            <person name="Salamov A."/>
            <person name="Andreopoulos B."/>
            <person name="Baker S."/>
            <person name="Barry K."/>
            <person name="Bills G."/>
            <person name="Bluhm B."/>
            <person name="Cannon C."/>
            <person name="Castanera R."/>
            <person name="Culley D."/>
            <person name="Daum C."/>
            <person name="Ezra D."/>
            <person name="Gonzalez J."/>
            <person name="Henrissat B."/>
            <person name="Kuo A."/>
            <person name="Liang C."/>
            <person name="Lipzen A."/>
            <person name="Lutzoni F."/>
            <person name="Magnuson J."/>
            <person name="Mondo S."/>
            <person name="Nolan M."/>
            <person name="Ohm R."/>
            <person name="Pangilinan J."/>
            <person name="Park H.-J."/>
            <person name="Ramirez L."/>
            <person name="Alfaro M."/>
            <person name="Sun H."/>
            <person name="Tritt A."/>
            <person name="Yoshinaga Y."/>
            <person name="Zwiers L.-H."/>
            <person name="Turgeon B."/>
            <person name="Goodwin S."/>
            <person name="Spatafora J."/>
            <person name="Crous P."/>
            <person name="Grigoriev I."/>
        </authorList>
    </citation>
    <scope>NUCLEOTIDE SEQUENCE</scope>
    <source>
        <strain evidence="3">CBS 269.34</strain>
    </source>
</reference>
<dbReference type="AlphaFoldDB" id="A0A6A6QHB7"/>
<evidence type="ECO:0000256" key="1">
    <source>
        <dbReference type="SAM" id="MobiDB-lite"/>
    </source>
</evidence>
<protein>
    <submittedName>
        <fullName evidence="3">Uncharacterized protein</fullName>
    </submittedName>
</protein>
<keyword evidence="4" id="KW-1185">Reference proteome</keyword>
<keyword evidence="2" id="KW-0732">Signal</keyword>